<organism evidence="5 6">
    <name type="scientific">Planosporangium thailandense</name>
    <dbReference type="NCBI Taxonomy" id="765197"/>
    <lineage>
        <taxon>Bacteria</taxon>
        <taxon>Bacillati</taxon>
        <taxon>Actinomycetota</taxon>
        <taxon>Actinomycetes</taxon>
        <taxon>Micromonosporales</taxon>
        <taxon>Micromonosporaceae</taxon>
        <taxon>Planosporangium</taxon>
    </lineage>
</organism>
<comment type="pathway">
    <text evidence="1">Siderophore biosynthesis.</text>
</comment>
<proteinExistence type="inferred from homology"/>
<comment type="caution">
    <text evidence="5">The sequence shown here is derived from an EMBL/GenBank/DDBJ whole genome shotgun (WGS) entry which is preliminary data.</text>
</comment>
<comment type="similarity">
    <text evidence="2">Belongs to the IucA/IucC family.</text>
</comment>
<dbReference type="EMBL" id="JAATVY010000016">
    <property type="protein sequence ID" value="NJC72100.1"/>
    <property type="molecule type" value="Genomic_DNA"/>
</dbReference>
<dbReference type="Pfam" id="PF04183">
    <property type="entry name" value="IucA_IucC"/>
    <property type="match status" value="1"/>
</dbReference>
<dbReference type="Gene3D" id="1.10.510.40">
    <property type="match status" value="1"/>
</dbReference>
<feature type="domain" description="Aerobactin siderophore biosynthesis IucA/IucC-like C-terminal" evidence="4">
    <location>
        <begin position="390"/>
        <end position="555"/>
    </location>
</feature>
<dbReference type="Pfam" id="PF06276">
    <property type="entry name" value="FhuF"/>
    <property type="match status" value="1"/>
</dbReference>
<dbReference type="InterPro" id="IPR022770">
    <property type="entry name" value="IucA/IucC-like_C"/>
</dbReference>
<keyword evidence="6" id="KW-1185">Reference proteome</keyword>
<gene>
    <name evidence="5" type="ORF">HC031_20610</name>
</gene>
<protein>
    <submittedName>
        <fullName evidence="5">IucA/IucC family siderophore biosynthesis protein</fullName>
    </submittedName>
</protein>
<evidence type="ECO:0000259" key="4">
    <source>
        <dbReference type="Pfam" id="PF06276"/>
    </source>
</evidence>
<evidence type="ECO:0000256" key="1">
    <source>
        <dbReference type="ARBA" id="ARBA00004924"/>
    </source>
</evidence>
<dbReference type="PANTHER" id="PTHR34384">
    <property type="entry name" value="L-2,3-DIAMINOPROPANOATE--CITRATE LIGASE"/>
    <property type="match status" value="1"/>
</dbReference>
<dbReference type="InterPro" id="IPR007310">
    <property type="entry name" value="Aerobactin_biosyn_IucA/IucC_N"/>
</dbReference>
<dbReference type="InterPro" id="IPR037455">
    <property type="entry name" value="LucA/IucC-like"/>
</dbReference>
<name>A0ABX0Y3F3_9ACTN</name>
<feature type="domain" description="Aerobactin siderophore biosynthesis IucA/IucC N-terminal" evidence="3">
    <location>
        <begin position="146"/>
        <end position="358"/>
    </location>
</feature>
<evidence type="ECO:0000256" key="2">
    <source>
        <dbReference type="ARBA" id="ARBA00007832"/>
    </source>
</evidence>
<sequence length="564" mass="59710">MTTLAPTALDAAVAAARGQLAEVAPDLRARFADTLPRAVQTVARRLVDAAYREDLAGLREPGALSRVAAGVRCHAFDRTSTRAVRDPARVLTELPDRIGGHGLAVELADAAVNLALAYARPPVAAPAGAADAVELAARHTPDDQAVFFERLSTEGHNLHPCGRTRLGWRVADALAHDLEAATTTIGFVAVRRDLHVGDDVGALLGVDAAPPGYVAQPVHAWQRAQVLGGRYGDLTADGALLPLDGPTLAGSPTAAVRTLLLDARPGQPRRYLKLSLDIQVTSTRRTISVASTRNGPALAALLARLLAGEERLLLFDEEAGAAARVGPGDRGLAAIVRRGLEGRLHAGEVAVPGGALYATSPVTGTTVLAELVDRYAATRRFTGRAAAAAAFLAEYARLLLPPLLRLATRHGIAIEAHLQNCVPTFRDGVPYRLALRDFAGLRVHRPRLAVGGHSVSLWPGSVIACDDADVMRAKLAYTALQAHLGELVVRLVYSHGLDEKATWRAVRGVVDETYDELRGDPATAAAAAADHRFLTAPLVPHKALVRMRLRGSGDLYVPVQNPLR</sequence>
<dbReference type="Proteomes" id="UP000722989">
    <property type="component" value="Unassembled WGS sequence"/>
</dbReference>
<dbReference type="PANTHER" id="PTHR34384:SF5">
    <property type="entry name" value="L-2,3-DIAMINOPROPANOATE--CITRATE LIGASE"/>
    <property type="match status" value="1"/>
</dbReference>
<reference evidence="5 6" key="1">
    <citation type="submission" date="2020-03" db="EMBL/GenBank/DDBJ databases">
        <title>WGS of the type strain of Planosporangium spp.</title>
        <authorList>
            <person name="Thawai C."/>
        </authorList>
    </citation>
    <scope>NUCLEOTIDE SEQUENCE [LARGE SCALE GENOMIC DNA]</scope>
    <source>
        <strain evidence="5 6">TBRC 5610</strain>
    </source>
</reference>
<accession>A0ABX0Y3F3</accession>
<evidence type="ECO:0000259" key="3">
    <source>
        <dbReference type="Pfam" id="PF04183"/>
    </source>
</evidence>
<dbReference type="RefSeq" id="WP_167927013.1">
    <property type="nucleotide sequence ID" value="NZ_JAATVY010000016.1"/>
</dbReference>
<evidence type="ECO:0000313" key="5">
    <source>
        <dbReference type="EMBL" id="NJC72100.1"/>
    </source>
</evidence>
<evidence type="ECO:0000313" key="6">
    <source>
        <dbReference type="Proteomes" id="UP000722989"/>
    </source>
</evidence>